<dbReference type="STRING" id="1518501.CQ10_03530"/>
<feature type="transmembrane region" description="Helical" evidence="6">
    <location>
        <begin position="277"/>
        <end position="294"/>
    </location>
</feature>
<keyword evidence="4 6" id="KW-1133">Transmembrane helix</keyword>
<accession>A0A0R3L2R7</accession>
<reference evidence="8 9" key="1">
    <citation type="submission" date="2014-03" db="EMBL/GenBank/DDBJ databases">
        <title>Bradyrhizobium valentinum sp. nov., isolated from effective nodules of Lupinus mariae-josephae, a lupine endemic of basic-lime soils in Eastern Spain.</title>
        <authorList>
            <person name="Duran D."/>
            <person name="Rey L."/>
            <person name="Navarro A."/>
            <person name="Busquets A."/>
            <person name="Imperial J."/>
            <person name="Ruiz-Argueso T."/>
        </authorList>
    </citation>
    <scope>NUCLEOTIDE SEQUENCE [LARGE SCALE GENOMIC DNA]</scope>
    <source>
        <strain evidence="8 9">LmjM3</strain>
    </source>
</reference>
<feature type="transmembrane region" description="Helical" evidence="6">
    <location>
        <begin position="222"/>
        <end position="242"/>
    </location>
</feature>
<feature type="transmembrane region" description="Helical" evidence="6">
    <location>
        <begin position="74"/>
        <end position="94"/>
    </location>
</feature>
<dbReference type="GO" id="GO:0016020">
    <property type="term" value="C:membrane"/>
    <property type="evidence" value="ECO:0007669"/>
    <property type="project" value="UniProtKB-SubCell"/>
</dbReference>
<dbReference type="PANTHER" id="PTHR32322">
    <property type="entry name" value="INNER MEMBRANE TRANSPORTER"/>
    <property type="match status" value="1"/>
</dbReference>
<evidence type="ECO:0000256" key="6">
    <source>
        <dbReference type="SAM" id="Phobius"/>
    </source>
</evidence>
<evidence type="ECO:0000256" key="2">
    <source>
        <dbReference type="ARBA" id="ARBA00007362"/>
    </source>
</evidence>
<dbReference type="EMBL" id="LLXX01000169">
    <property type="protein sequence ID" value="KRQ99966.1"/>
    <property type="molecule type" value="Genomic_DNA"/>
</dbReference>
<sequence length="303" mass="30997">MIEPNRAREVLGLLGFLLVATAQVSNMILARGVAGSVPPFSIAFFRWSIVALGLLPAVVMALREKPGLLPGQTLGIVTAGFLGMFICGGPVYVAGVTTSAINLALIMALAPLAVLLFSFISGQESIHRSQIIGMLLSLAGAALIITKGQAAVGAGVVTGDLLALMAMLGWAGYTLLQNRVGSGVSFLARIGLFAAAGALFSLPFAIHEMWSAPAAAFSGRAALVYLFAGLVPGLFAYSAYAYLGARFGAVSTSLSLYLGPIVSAVLSILFLGEAPTMIHLIGGALSLGGMWLSLQAKQGGSSP</sequence>
<evidence type="ECO:0000256" key="1">
    <source>
        <dbReference type="ARBA" id="ARBA00004141"/>
    </source>
</evidence>
<feature type="transmembrane region" description="Helical" evidence="6">
    <location>
        <begin position="188"/>
        <end position="210"/>
    </location>
</feature>
<comment type="subcellular location">
    <subcellularLocation>
        <location evidence="1">Membrane</location>
        <topology evidence="1">Multi-pass membrane protein</topology>
    </subcellularLocation>
</comment>
<dbReference type="InterPro" id="IPR037185">
    <property type="entry name" value="EmrE-like"/>
</dbReference>
<dbReference type="PANTHER" id="PTHR32322:SF2">
    <property type="entry name" value="EAMA DOMAIN-CONTAINING PROTEIN"/>
    <property type="match status" value="1"/>
</dbReference>
<dbReference type="OrthoDB" id="4167046at2"/>
<dbReference type="Proteomes" id="UP000051913">
    <property type="component" value="Unassembled WGS sequence"/>
</dbReference>
<feature type="transmembrane region" description="Helical" evidence="6">
    <location>
        <begin position="156"/>
        <end position="176"/>
    </location>
</feature>
<gene>
    <name evidence="8" type="ORF">CP49_33905</name>
</gene>
<evidence type="ECO:0000313" key="8">
    <source>
        <dbReference type="EMBL" id="KRQ99966.1"/>
    </source>
</evidence>
<feature type="transmembrane region" description="Helical" evidence="6">
    <location>
        <begin position="131"/>
        <end position="150"/>
    </location>
</feature>
<comment type="caution">
    <text evidence="8">The sequence shown here is derived from an EMBL/GenBank/DDBJ whole genome shotgun (WGS) entry which is preliminary data.</text>
</comment>
<feature type="domain" description="EamA" evidence="7">
    <location>
        <begin position="158"/>
        <end position="293"/>
    </location>
</feature>
<feature type="transmembrane region" description="Helical" evidence="6">
    <location>
        <begin position="40"/>
        <end position="62"/>
    </location>
</feature>
<dbReference type="SUPFAM" id="SSF103481">
    <property type="entry name" value="Multidrug resistance efflux transporter EmrE"/>
    <property type="match status" value="2"/>
</dbReference>
<keyword evidence="3 6" id="KW-0812">Transmembrane</keyword>
<evidence type="ECO:0000256" key="4">
    <source>
        <dbReference type="ARBA" id="ARBA00022989"/>
    </source>
</evidence>
<dbReference type="InterPro" id="IPR050638">
    <property type="entry name" value="AA-Vitamin_Transporters"/>
</dbReference>
<proteinExistence type="inferred from homology"/>
<keyword evidence="9" id="KW-1185">Reference proteome</keyword>
<keyword evidence="5 6" id="KW-0472">Membrane</keyword>
<protein>
    <recommendedName>
        <fullName evidence="7">EamA domain-containing protein</fullName>
    </recommendedName>
</protein>
<feature type="transmembrane region" description="Helical" evidence="6">
    <location>
        <begin position="254"/>
        <end position="271"/>
    </location>
</feature>
<feature type="domain" description="EamA" evidence="7">
    <location>
        <begin position="11"/>
        <end position="145"/>
    </location>
</feature>
<dbReference type="Pfam" id="PF00892">
    <property type="entry name" value="EamA"/>
    <property type="match status" value="2"/>
</dbReference>
<evidence type="ECO:0000259" key="7">
    <source>
        <dbReference type="Pfam" id="PF00892"/>
    </source>
</evidence>
<comment type="similarity">
    <text evidence="2">Belongs to the EamA transporter family.</text>
</comment>
<name>A0A0R3L2R7_9BRAD</name>
<dbReference type="InterPro" id="IPR000620">
    <property type="entry name" value="EamA_dom"/>
</dbReference>
<dbReference type="RefSeq" id="WP_057853708.1">
    <property type="nucleotide sequence ID" value="NZ_LLXX01000169.1"/>
</dbReference>
<organism evidence="8 9">
    <name type="scientific">Bradyrhizobium valentinum</name>
    <dbReference type="NCBI Taxonomy" id="1518501"/>
    <lineage>
        <taxon>Bacteria</taxon>
        <taxon>Pseudomonadati</taxon>
        <taxon>Pseudomonadota</taxon>
        <taxon>Alphaproteobacteria</taxon>
        <taxon>Hyphomicrobiales</taxon>
        <taxon>Nitrobacteraceae</taxon>
        <taxon>Bradyrhizobium</taxon>
    </lineage>
</organism>
<dbReference type="AlphaFoldDB" id="A0A0R3L2R7"/>
<evidence type="ECO:0000256" key="5">
    <source>
        <dbReference type="ARBA" id="ARBA00023136"/>
    </source>
</evidence>
<feature type="transmembrane region" description="Helical" evidence="6">
    <location>
        <begin position="100"/>
        <end position="119"/>
    </location>
</feature>
<evidence type="ECO:0000256" key="3">
    <source>
        <dbReference type="ARBA" id="ARBA00022692"/>
    </source>
</evidence>
<evidence type="ECO:0000313" key="9">
    <source>
        <dbReference type="Proteomes" id="UP000051913"/>
    </source>
</evidence>